<dbReference type="Proteomes" id="UP001162131">
    <property type="component" value="Unassembled WGS sequence"/>
</dbReference>
<feature type="transmembrane region" description="Helical" evidence="1">
    <location>
        <begin position="86"/>
        <end position="111"/>
    </location>
</feature>
<accession>A0AAU9IPU3</accession>
<evidence type="ECO:0000313" key="2">
    <source>
        <dbReference type="EMBL" id="CAG9311485.1"/>
    </source>
</evidence>
<keyword evidence="3" id="KW-1185">Reference proteome</keyword>
<keyword evidence="1" id="KW-0812">Transmembrane</keyword>
<organism evidence="2 3">
    <name type="scientific">Blepharisma stoltei</name>
    <dbReference type="NCBI Taxonomy" id="1481888"/>
    <lineage>
        <taxon>Eukaryota</taxon>
        <taxon>Sar</taxon>
        <taxon>Alveolata</taxon>
        <taxon>Ciliophora</taxon>
        <taxon>Postciliodesmatophora</taxon>
        <taxon>Heterotrichea</taxon>
        <taxon>Heterotrichida</taxon>
        <taxon>Blepharismidae</taxon>
        <taxon>Blepharisma</taxon>
    </lineage>
</organism>
<proteinExistence type="predicted"/>
<keyword evidence="1" id="KW-0472">Membrane</keyword>
<protein>
    <submittedName>
        <fullName evidence="2">Uncharacterized protein</fullName>
    </submittedName>
</protein>
<dbReference type="EMBL" id="CAJZBQ010000004">
    <property type="protein sequence ID" value="CAG9311485.1"/>
    <property type="molecule type" value="Genomic_DNA"/>
</dbReference>
<keyword evidence="1" id="KW-1133">Transmembrane helix</keyword>
<reference evidence="2" key="1">
    <citation type="submission" date="2021-09" db="EMBL/GenBank/DDBJ databases">
        <authorList>
            <consortium name="AG Swart"/>
            <person name="Singh M."/>
            <person name="Singh A."/>
            <person name="Seah K."/>
            <person name="Emmerich C."/>
        </authorList>
    </citation>
    <scope>NUCLEOTIDE SEQUENCE</scope>
    <source>
        <strain evidence="2">ATCC30299</strain>
    </source>
</reference>
<sequence>MDLQEIYEKSKAQGNSFSQRLLSRFRRSRYAYWSVLTGKNPVIGTSTHEYKKLKAFLIYVGGFSPLVFKSLFIQKAVELTRSNKKLIIIPTLIAMYSIAIPSGALIMYFLIQAWSGLRSMYFASYLGTLAFIIDDPNHRIYKESKIMRNAL</sequence>
<name>A0AAU9IPU3_9CILI</name>
<evidence type="ECO:0000313" key="3">
    <source>
        <dbReference type="Proteomes" id="UP001162131"/>
    </source>
</evidence>
<feature type="transmembrane region" description="Helical" evidence="1">
    <location>
        <begin position="117"/>
        <end position="133"/>
    </location>
</feature>
<feature type="transmembrane region" description="Helical" evidence="1">
    <location>
        <begin position="56"/>
        <end position="74"/>
    </location>
</feature>
<comment type="caution">
    <text evidence="2">The sequence shown here is derived from an EMBL/GenBank/DDBJ whole genome shotgun (WGS) entry which is preliminary data.</text>
</comment>
<evidence type="ECO:0000256" key="1">
    <source>
        <dbReference type="SAM" id="Phobius"/>
    </source>
</evidence>
<dbReference type="AlphaFoldDB" id="A0AAU9IPU3"/>
<gene>
    <name evidence="2" type="ORF">BSTOLATCC_MIC3774</name>
</gene>